<gene>
    <name evidence="2" type="ORF">AAE02nite_30650</name>
</gene>
<evidence type="ECO:0000313" key="2">
    <source>
        <dbReference type="EMBL" id="GEO05401.1"/>
    </source>
</evidence>
<keyword evidence="1" id="KW-0812">Transmembrane</keyword>
<protein>
    <submittedName>
        <fullName evidence="2">Uncharacterized protein</fullName>
    </submittedName>
</protein>
<accession>A0A512B0B6</accession>
<dbReference type="EMBL" id="BJYS01000023">
    <property type="protein sequence ID" value="GEO05401.1"/>
    <property type="molecule type" value="Genomic_DNA"/>
</dbReference>
<organism evidence="2 3">
    <name type="scientific">Adhaeribacter aerolatus</name>
    <dbReference type="NCBI Taxonomy" id="670289"/>
    <lineage>
        <taxon>Bacteria</taxon>
        <taxon>Pseudomonadati</taxon>
        <taxon>Bacteroidota</taxon>
        <taxon>Cytophagia</taxon>
        <taxon>Cytophagales</taxon>
        <taxon>Hymenobacteraceae</taxon>
        <taxon>Adhaeribacter</taxon>
    </lineage>
</organism>
<dbReference type="OrthoDB" id="9905459at2"/>
<dbReference type="AlphaFoldDB" id="A0A512B0B6"/>
<keyword evidence="1" id="KW-1133">Transmembrane helix</keyword>
<sequence length="133" mass="15383">MPLNIHFTKALVLASLLILVGMFTFNRIIQQERLKIFQSYSHLQLPPHYEIKQNTAGTGNYRTDVLLIFEFDKQNFALFIHQNKINSGNTGGLSQWQSDGTGLRRKLNIDAQTTVLETIFPAQQKLKFRYIQK</sequence>
<evidence type="ECO:0000313" key="3">
    <source>
        <dbReference type="Proteomes" id="UP000321532"/>
    </source>
</evidence>
<feature type="transmembrane region" description="Helical" evidence="1">
    <location>
        <begin position="6"/>
        <end position="25"/>
    </location>
</feature>
<name>A0A512B0B6_9BACT</name>
<comment type="caution">
    <text evidence="2">The sequence shown here is derived from an EMBL/GenBank/DDBJ whole genome shotgun (WGS) entry which is preliminary data.</text>
</comment>
<keyword evidence="3" id="KW-1185">Reference proteome</keyword>
<keyword evidence="1" id="KW-0472">Membrane</keyword>
<proteinExistence type="predicted"/>
<reference evidence="2 3" key="1">
    <citation type="submission" date="2019-07" db="EMBL/GenBank/DDBJ databases">
        <title>Whole genome shotgun sequence of Adhaeribacter aerolatus NBRC 106133.</title>
        <authorList>
            <person name="Hosoyama A."/>
            <person name="Uohara A."/>
            <person name="Ohji S."/>
            <person name="Ichikawa N."/>
        </authorList>
    </citation>
    <scope>NUCLEOTIDE SEQUENCE [LARGE SCALE GENOMIC DNA]</scope>
    <source>
        <strain evidence="2 3">NBRC 106133</strain>
    </source>
</reference>
<evidence type="ECO:0000256" key="1">
    <source>
        <dbReference type="SAM" id="Phobius"/>
    </source>
</evidence>
<dbReference type="Proteomes" id="UP000321532">
    <property type="component" value="Unassembled WGS sequence"/>
</dbReference>
<dbReference type="RefSeq" id="WP_146899302.1">
    <property type="nucleotide sequence ID" value="NZ_BJYS01000023.1"/>
</dbReference>